<accession>A0A0C1UB90</accession>
<dbReference type="Gene3D" id="3.40.30.10">
    <property type="entry name" value="Glutaredoxin"/>
    <property type="match status" value="1"/>
</dbReference>
<dbReference type="SUPFAM" id="SSF52833">
    <property type="entry name" value="Thioredoxin-like"/>
    <property type="match status" value="1"/>
</dbReference>
<gene>
    <name evidence="1" type="ORF">U732_360</name>
</gene>
<evidence type="ECO:0000313" key="2">
    <source>
        <dbReference type="Proteomes" id="UP000031366"/>
    </source>
</evidence>
<dbReference type="OrthoDB" id="9807975at2"/>
<organism evidence="1 2">
    <name type="scientific">Clostridium argentinense CDC 2741</name>
    <dbReference type="NCBI Taxonomy" id="1418104"/>
    <lineage>
        <taxon>Bacteria</taxon>
        <taxon>Bacillati</taxon>
        <taxon>Bacillota</taxon>
        <taxon>Clostridia</taxon>
        <taxon>Eubacteriales</taxon>
        <taxon>Clostridiaceae</taxon>
        <taxon>Clostridium</taxon>
    </lineage>
</organism>
<comment type="caution">
    <text evidence="1">The sequence shown here is derived from an EMBL/GenBank/DDBJ whole genome shotgun (WGS) entry which is preliminary data.</text>
</comment>
<dbReference type="AlphaFoldDB" id="A0A0C1UB90"/>
<dbReference type="EMBL" id="AYSO01000020">
    <property type="protein sequence ID" value="KIE44835.1"/>
    <property type="molecule type" value="Genomic_DNA"/>
</dbReference>
<dbReference type="InterPro" id="IPR036249">
    <property type="entry name" value="Thioredoxin-like_sf"/>
</dbReference>
<protein>
    <recommendedName>
        <fullName evidence="3">Thioredoxin-like [2Fe-2S] ferredoxin family protein</fullName>
    </recommendedName>
</protein>
<reference evidence="1 2" key="1">
    <citation type="journal article" date="2015" name="Infect. Genet. Evol.">
        <title>Genomic sequences of six botulinum neurotoxin-producing strains representing three clostridial species illustrate the mobility and diversity of botulinum neurotoxin genes.</title>
        <authorList>
            <person name="Smith T.J."/>
            <person name="Hill K.K."/>
            <person name="Xie G."/>
            <person name="Foley B.T."/>
            <person name="Williamson C.H."/>
            <person name="Foster J.T."/>
            <person name="Johnson S.L."/>
            <person name="Chertkov O."/>
            <person name="Teshima H."/>
            <person name="Gibbons H.S."/>
            <person name="Johnsky L.A."/>
            <person name="Karavis M.A."/>
            <person name="Smith L.A."/>
        </authorList>
    </citation>
    <scope>NUCLEOTIDE SEQUENCE [LARGE SCALE GENOMIC DNA]</scope>
    <source>
        <strain evidence="1 2">CDC 2741</strain>
    </source>
</reference>
<evidence type="ECO:0008006" key="3">
    <source>
        <dbReference type="Google" id="ProtNLM"/>
    </source>
</evidence>
<sequence length="81" mass="9194">MVVKVCVGSACYLKGSHKIIKELQRLIEENNLKDKVELKAAFCLGHCTKAVSVMIDDSDIYTVEPNFVEEFFNLEIVKKVM</sequence>
<proteinExistence type="predicted"/>
<keyword evidence="2" id="KW-1185">Reference proteome</keyword>
<dbReference type="Proteomes" id="UP000031366">
    <property type="component" value="Unassembled WGS sequence"/>
</dbReference>
<dbReference type="Pfam" id="PF01257">
    <property type="entry name" value="2Fe-2S_thioredx"/>
    <property type="match status" value="1"/>
</dbReference>
<evidence type="ECO:0000313" key="1">
    <source>
        <dbReference type="EMBL" id="KIE44835.1"/>
    </source>
</evidence>
<name>A0A0C1UB90_9CLOT</name>
<dbReference type="STRING" id="29341.RSJ17_04600"/>
<dbReference type="RefSeq" id="WP_039636165.1">
    <property type="nucleotide sequence ID" value="NZ_AYSO01000020.1"/>
</dbReference>
<dbReference type="CDD" id="cd02980">
    <property type="entry name" value="TRX_Fd_family"/>
    <property type="match status" value="1"/>
</dbReference>